<dbReference type="Proteomes" id="UP001607302">
    <property type="component" value="Unassembled WGS sequence"/>
</dbReference>
<dbReference type="Pfam" id="PF21007">
    <property type="entry name" value="FBF1"/>
    <property type="match status" value="1"/>
</dbReference>
<evidence type="ECO:0000313" key="5">
    <source>
        <dbReference type="Proteomes" id="UP001607302"/>
    </source>
</evidence>
<protein>
    <submittedName>
        <fullName evidence="4">Paramyosin-like isoform X1</fullName>
    </submittedName>
</protein>
<feature type="coiled-coil region" evidence="1">
    <location>
        <begin position="801"/>
        <end position="835"/>
    </location>
</feature>
<feature type="coiled-coil region" evidence="1">
    <location>
        <begin position="495"/>
        <end position="591"/>
    </location>
</feature>
<dbReference type="AlphaFoldDB" id="A0ABD2AXW7"/>
<sequence>MADLSDDSDINPEEIARIVEDIDNLDDNLLNSSFKKTSRTKIDTEDSILLNNTDIKKKVLFKDFNKDDPLADLISDEEEIPLKQKNVITQNTKSTLMESLFGIKTITSSASSIRSSDRPIHPLSDVSTDNINLIKSSLNQDSQLDLKDESIISENKPLKQINIHKTQSTSYINDGTTASSLNKLKSATGKSQKSLLIEDLFGNRQHSTSIQNINSQTVDSLGTKTITADVIKEDNPIKSTMLGYAPTVSASRESRRGRKTSSIIHDPLGLLSSPQAEYTSELISKKTETAEDSNKKKSTNQNLPEWLGGTKTSDNKKLQEVEQSSLHNIEQDITQQNSSFENTQIHRHNYTTNKAIETDNVDMNNTAVRDEELPILISTQFDQHAAIMTMQQQEHELRTATTLSHQNDQLNRLIETQKYKLTEQEKQFNMLIKKQMDRQILLEAQMKQQQERINHYIQTLMAQPTSLPIPIHFSMNQTTEDTQEKDTKVVLEKSIDKLESENLYLENILKGLNERHEYELIIHEDSYKRQITFLQETMDKLEKRFRHEIVTLQNDYELQIEKIKAEKIQIEMAYKEEIENLKKEHVKSIQEICERHSININILQKEHSQTLENISRAKECENLAVTAVTTLKSDMEQMLHKTSILITNIKTVHEKLKEKDEKIDKTKDEYLKLEKEYLEAERQSTERQKSILEEERKEIVESMKKLELQFVQLTSDIQKRSLQYDEAEERLKTKEQTLTKEREIFEQKVIWEHKHLESLKDAWIKEQERQLGLIAQEREAVVTERAKLEVFDRLKCDDMAKAELEAAIKAAQNANNRANQERLKWQEKIRELEIQQHQIQGKENELILRAKELENLTQSALTKRDEGIKALKQAHQIDNQHKERLGQLQLQLEALAQRETKIASEKLHLARERLALRTSQTEKPVKDMKVNIHSIYEDNPAVLSEFPTSQVIPSYMDIIDPQLIMLKLNLDNQLDITNKCLETMGT</sequence>
<evidence type="ECO:0000259" key="3">
    <source>
        <dbReference type="Pfam" id="PF21007"/>
    </source>
</evidence>
<organism evidence="4 5">
    <name type="scientific">Vespula squamosa</name>
    <name type="common">Southern yellow jacket</name>
    <name type="synonym">Wasp</name>
    <dbReference type="NCBI Taxonomy" id="30214"/>
    <lineage>
        <taxon>Eukaryota</taxon>
        <taxon>Metazoa</taxon>
        <taxon>Ecdysozoa</taxon>
        <taxon>Arthropoda</taxon>
        <taxon>Hexapoda</taxon>
        <taxon>Insecta</taxon>
        <taxon>Pterygota</taxon>
        <taxon>Neoptera</taxon>
        <taxon>Endopterygota</taxon>
        <taxon>Hymenoptera</taxon>
        <taxon>Apocrita</taxon>
        <taxon>Aculeata</taxon>
        <taxon>Vespoidea</taxon>
        <taxon>Vespidae</taxon>
        <taxon>Vespinae</taxon>
        <taxon>Vespula</taxon>
    </lineage>
</organism>
<keyword evidence="5" id="KW-1185">Reference proteome</keyword>
<reference evidence="4 5" key="1">
    <citation type="journal article" date="2024" name="Ann. Entomol. Soc. Am.">
        <title>Genomic analyses of the southern and eastern yellowjacket wasps (Hymenoptera: Vespidae) reveal evolutionary signatures of social life.</title>
        <authorList>
            <person name="Catto M.A."/>
            <person name="Caine P.B."/>
            <person name="Orr S.E."/>
            <person name="Hunt B.G."/>
            <person name="Goodisman M.A.D."/>
        </authorList>
    </citation>
    <scope>NUCLEOTIDE SEQUENCE [LARGE SCALE GENOMIC DNA]</scope>
    <source>
        <strain evidence="4">233</strain>
        <tissue evidence="4">Head and thorax</tissue>
    </source>
</reference>
<proteinExistence type="predicted"/>
<name>A0ABD2AXW7_VESSQ</name>
<feature type="coiled-coil region" evidence="1">
    <location>
        <begin position="649"/>
        <end position="744"/>
    </location>
</feature>
<keyword evidence="1" id="KW-0175">Coiled coil</keyword>
<dbReference type="EMBL" id="JAUDFV010000139">
    <property type="protein sequence ID" value="KAL2724535.1"/>
    <property type="molecule type" value="Genomic_DNA"/>
</dbReference>
<comment type="caution">
    <text evidence="4">The sequence shown here is derived from an EMBL/GenBank/DDBJ whole genome shotgun (WGS) entry which is preliminary data.</text>
</comment>
<evidence type="ECO:0000256" key="1">
    <source>
        <dbReference type="SAM" id="Coils"/>
    </source>
</evidence>
<evidence type="ECO:0000256" key="2">
    <source>
        <dbReference type="SAM" id="MobiDB-lite"/>
    </source>
</evidence>
<dbReference type="InterPro" id="IPR033561">
    <property type="entry name" value="FBF1"/>
</dbReference>
<gene>
    <name evidence="4" type="ORF">V1478_009048</name>
</gene>
<feature type="coiled-coil region" evidence="1">
    <location>
        <begin position="407"/>
        <end position="452"/>
    </location>
</feature>
<dbReference type="InterPro" id="IPR049390">
    <property type="entry name" value="FBF1_C"/>
</dbReference>
<accession>A0ABD2AXW7</accession>
<dbReference type="PANTHER" id="PTHR33689:SF1">
    <property type="entry name" value="FAS-BINDING FACTOR 1"/>
    <property type="match status" value="1"/>
</dbReference>
<feature type="compositionally biased region" description="Basic and acidic residues" evidence="2">
    <location>
        <begin position="286"/>
        <end position="295"/>
    </location>
</feature>
<dbReference type="PANTHER" id="PTHR33689">
    <property type="entry name" value="FAS-BINDING FACTOR 1"/>
    <property type="match status" value="1"/>
</dbReference>
<feature type="region of interest" description="Disordered" evidence="2">
    <location>
        <begin position="286"/>
        <end position="315"/>
    </location>
</feature>
<evidence type="ECO:0000313" key="4">
    <source>
        <dbReference type="EMBL" id="KAL2724535.1"/>
    </source>
</evidence>
<feature type="domain" description="Fas-binding factor 1 C-terminal" evidence="3">
    <location>
        <begin position="498"/>
        <end position="801"/>
    </location>
</feature>